<feature type="transmembrane region" description="Helical" evidence="1">
    <location>
        <begin position="73"/>
        <end position="95"/>
    </location>
</feature>
<dbReference type="Proteomes" id="UP000244989">
    <property type="component" value="Unassembled WGS sequence"/>
</dbReference>
<evidence type="ECO:0000313" key="3">
    <source>
        <dbReference type="Proteomes" id="UP000244989"/>
    </source>
</evidence>
<comment type="caution">
    <text evidence="2">The sequence shown here is derived from an EMBL/GenBank/DDBJ whole genome shotgun (WGS) entry which is preliminary data.</text>
</comment>
<evidence type="ECO:0008006" key="4">
    <source>
        <dbReference type="Google" id="ProtNLM"/>
    </source>
</evidence>
<keyword evidence="1" id="KW-0812">Transmembrane</keyword>
<evidence type="ECO:0000313" key="2">
    <source>
        <dbReference type="EMBL" id="PWC00762.1"/>
    </source>
</evidence>
<keyword evidence="3" id="KW-1185">Reference proteome</keyword>
<protein>
    <recommendedName>
        <fullName evidence="4">DoxX family membrane protein</fullName>
    </recommendedName>
</protein>
<dbReference type="OrthoDB" id="3267263at2"/>
<sequence>MNFLTSAALRVIPGAFILNSGIGKIGMPADASKGIQDFAATGVPAVKEIPSDQFGTVLGWSETALGGALLAPFVPNAAAGAGLTAFSVGLLSLYFADDDNTEEDGIRPSEQGLSLAKDSFLLAIGLGLLVGGLFGGKKKNKKAKKAKKAKKNS</sequence>
<keyword evidence="1" id="KW-0472">Membrane</keyword>
<proteinExistence type="predicted"/>
<reference evidence="3" key="1">
    <citation type="submission" date="2018-04" db="EMBL/GenBank/DDBJ databases">
        <authorList>
            <person name="Liu S."/>
            <person name="Wang Z."/>
            <person name="Li J."/>
        </authorList>
    </citation>
    <scope>NUCLEOTIDE SEQUENCE [LARGE SCALE GENOMIC DNA]</scope>
    <source>
        <strain evidence="3">2189</strain>
    </source>
</reference>
<dbReference type="AlphaFoldDB" id="A0A2U1T452"/>
<feature type="transmembrane region" description="Helical" evidence="1">
    <location>
        <begin position="115"/>
        <end position="135"/>
    </location>
</feature>
<keyword evidence="1" id="KW-1133">Transmembrane helix</keyword>
<accession>A0A2U1T452</accession>
<dbReference type="KEGG" id="cyz:C3B44_08455"/>
<dbReference type="RefSeq" id="WP_108431991.1">
    <property type="nucleotide sequence ID" value="NZ_CP026947.1"/>
</dbReference>
<dbReference type="EMBL" id="QEEZ01000034">
    <property type="protein sequence ID" value="PWC00762.1"/>
    <property type="molecule type" value="Genomic_DNA"/>
</dbReference>
<organism evidence="2 3">
    <name type="scientific">Corynebacterium yudongzhengii</name>
    <dbReference type="NCBI Taxonomy" id="2080740"/>
    <lineage>
        <taxon>Bacteria</taxon>
        <taxon>Bacillati</taxon>
        <taxon>Actinomycetota</taxon>
        <taxon>Actinomycetes</taxon>
        <taxon>Mycobacteriales</taxon>
        <taxon>Corynebacteriaceae</taxon>
        <taxon>Corynebacterium</taxon>
    </lineage>
</organism>
<evidence type="ECO:0000256" key="1">
    <source>
        <dbReference type="SAM" id="Phobius"/>
    </source>
</evidence>
<name>A0A2U1T452_9CORY</name>
<gene>
    <name evidence="2" type="ORF">DF222_11040</name>
</gene>